<proteinExistence type="inferred from homology"/>
<name>A0AAE9WJW9_9SCHI</name>
<feature type="compositionally biased region" description="Basic and acidic residues" evidence="3">
    <location>
        <begin position="90"/>
        <end position="108"/>
    </location>
</feature>
<sequence length="396" mass="44249">MAGTPSFQKLMALADSQSAQTVTQLEQLKKAQVREKAIELKEERDQIRRAQRERELRTKYDEEQKRRQLKEQKRASENTGQSERPPLSADEARALREHKDKERLEKKKPVSYNELLRQASDSKNPSSVTKGNTKPSIPSTSKRSSRVPEKIPSKDPFGVNSRVGIASSNSTAPASLAWLKADSPIPAGLASNLSRSSSTNAPFSGVRKKVSSRPGELVQLQAGPKRDKRSIAEVQDEIMRKRIGTPSNVNPLPKPKTAGGVPAVLPKSRSSATLSKSNITNAAERTIKRPDAPSSRVSKPKLKSRPKDDFLVSDEDDDDGAPDVSSEIWKIFGKRKQDYVSRDALYSDDDDMEATGQDVWREEQAAARAARREDELEEQRERELEMAKRRKKISRS</sequence>
<dbReference type="SMART" id="SM00784">
    <property type="entry name" value="SPT2"/>
    <property type="match status" value="1"/>
</dbReference>
<evidence type="ECO:0000256" key="2">
    <source>
        <dbReference type="ARBA" id="ARBA00023054"/>
    </source>
</evidence>
<evidence type="ECO:0000256" key="3">
    <source>
        <dbReference type="SAM" id="MobiDB-lite"/>
    </source>
</evidence>
<dbReference type="Proteomes" id="UP001212411">
    <property type="component" value="Chromosome 3"/>
</dbReference>
<feature type="compositionally biased region" description="Basic and acidic residues" evidence="3">
    <location>
        <begin position="371"/>
        <end position="387"/>
    </location>
</feature>
<evidence type="ECO:0000256" key="1">
    <source>
        <dbReference type="ARBA" id="ARBA00006461"/>
    </source>
</evidence>
<dbReference type="PANTHER" id="PTHR22691:SF8">
    <property type="entry name" value="PROTEIN SPT2 HOMOLOG"/>
    <property type="match status" value="1"/>
</dbReference>
<feature type="region of interest" description="Disordered" evidence="3">
    <location>
        <begin position="39"/>
        <end position="167"/>
    </location>
</feature>
<dbReference type="GO" id="GO:0005730">
    <property type="term" value="C:nucleolus"/>
    <property type="evidence" value="ECO:0007669"/>
    <property type="project" value="TreeGrafter"/>
</dbReference>
<evidence type="ECO:0000313" key="4">
    <source>
        <dbReference type="EMBL" id="WBW75591.1"/>
    </source>
</evidence>
<dbReference type="PANTHER" id="PTHR22691">
    <property type="entry name" value="YEAST SPT2-RELATED"/>
    <property type="match status" value="1"/>
</dbReference>
<dbReference type="InterPro" id="IPR013256">
    <property type="entry name" value="Chromatin_SPT2"/>
</dbReference>
<dbReference type="GO" id="GO:0006360">
    <property type="term" value="P:transcription by RNA polymerase I"/>
    <property type="evidence" value="ECO:0007669"/>
    <property type="project" value="TreeGrafter"/>
</dbReference>
<organism evidence="4 5">
    <name type="scientific">Schizosaccharomyces osmophilus</name>
    <dbReference type="NCBI Taxonomy" id="2545709"/>
    <lineage>
        <taxon>Eukaryota</taxon>
        <taxon>Fungi</taxon>
        <taxon>Dikarya</taxon>
        <taxon>Ascomycota</taxon>
        <taxon>Taphrinomycotina</taxon>
        <taxon>Schizosaccharomycetes</taxon>
        <taxon>Schizosaccharomycetales</taxon>
        <taxon>Schizosaccharomycetaceae</taxon>
        <taxon>Schizosaccharomyces</taxon>
    </lineage>
</organism>
<dbReference type="GO" id="GO:0006334">
    <property type="term" value="P:nucleosome assembly"/>
    <property type="evidence" value="ECO:0007669"/>
    <property type="project" value="TreeGrafter"/>
</dbReference>
<keyword evidence="5" id="KW-1185">Reference proteome</keyword>
<dbReference type="GeneID" id="80877850"/>
<dbReference type="EMBL" id="CP115613">
    <property type="protein sequence ID" value="WBW75591.1"/>
    <property type="molecule type" value="Genomic_DNA"/>
</dbReference>
<keyword evidence="2" id="KW-0175">Coiled coil</keyword>
<feature type="region of interest" description="Disordered" evidence="3">
    <location>
        <begin position="371"/>
        <end position="396"/>
    </location>
</feature>
<reference evidence="4 5" key="1">
    <citation type="journal article" date="2023" name="G3 (Bethesda)">
        <title>A high-quality reference genome for the fission yeast Schizosaccharomyces osmophilus.</title>
        <authorList>
            <person name="Jia G.S."/>
            <person name="Zhang W.C."/>
            <person name="Liang Y."/>
            <person name="Liu X.H."/>
            <person name="Rhind N."/>
            <person name="Pidoux A."/>
            <person name="Brysch-Herzberg M."/>
            <person name="Du L.L."/>
        </authorList>
    </citation>
    <scope>NUCLEOTIDE SEQUENCE [LARGE SCALE GENOMIC DNA]</scope>
    <source>
        <strain evidence="4 5">CBS 15793</strain>
    </source>
</reference>
<dbReference type="AlphaFoldDB" id="A0AAE9WJW9"/>
<feature type="compositionally biased region" description="Basic and acidic residues" evidence="3">
    <location>
        <begin position="39"/>
        <end position="76"/>
    </location>
</feature>
<dbReference type="GO" id="GO:0042393">
    <property type="term" value="F:histone binding"/>
    <property type="evidence" value="ECO:0007669"/>
    <property type="project" value="TreeGrafter"/>
</dbReference>
<protein>
    <submittedName>
        <fullName evidence="4">Histone H3-H4 chaperone Spt2</fullName>
    </submittedName>
</protein>
<evidence type="ECO:0000313" key="5">
    <source>
        <dbReference type="Proteomes" id="UP001212411"/>
    </source>
</evidence>
<feature type="compositionally biased region" description="Acidic residues" evidence="3">
    <location>
        <begin position="311"/>
        <end position="321"/>
    </location>
</feature>
<dbReference type="RefSeq" id="XP_056039834.1">
    <property type="nucleotide sequence ID" value="XM_056183161.1"/>
</dbReference>
<feature type="compositionally biased region" description="Polar residues" evidence="3">
    <location>
        <begin position="119"/>
        <end position="142"/>
    </location>
</feature>
<feature type="compositionally biased region" description="Polar residues" evidence="3">
    <location>
        <begin position="268"/>
        <end position="283"/>
    </location>
</feature>
<gene>
    <name evidence="4" type="primary">spt2</name>
    <name evidence="4" type="ORF">SOMG_04375</name>
</gene>
<dbReference type="KEGG" id="som:SOMG_04375"/>
<comment type="similarity">
    <text evidence="1">Belongs to the SPT2 family.</text>
</comment>
<feature type="region of interest" description="Disordered" evidence="3">
    <location>
        <begin position="186"/>
        <end position="324"/>
    </location>
</feature>
<dbReference type="GO" id="GO:0003677">
    <property type="term" value="F:DNA binding"/>
    <property type="evidence" value="ECO:0007669"/>
    <property type="project" value="TreeGrafter"/>
</dbReference>
<dbReference type="Pfam" id="PF08243">
    <property type="entry name" value="SPT2"/>
    <property type="match status" value="1"/>
</dbReference>
<feature type="compositionally biased region" description="Polar residues" evidence="3">
    <location>
        <begin position="191"/>
        <end position="202"/>
    </location>
</feature>
<accession>A0AAE9WJW9</accession>